<keyword evidence="12" id="KW-0175">Coiled coil</keyword>
<keyword evidence="7" id="KW-0560">Oxidoreductase</keyword>
<comment type="caution">
    <text evidence="15">The sequence shown here is derived from an EMBL/GenBank/DDBJ whole genome shotgun (WGS) entry which is preliminary data.</text>
</comment>
<evidence type="ECO:0000256" key="3">
    <source>
        <dbReference type="ARBA" id="ARBA00022516"/>
    </source>
</evidence>
<dbReference type="GO" id="GO:0016717">
    <property type="term" value="F:oxidoreductase activity, acting on paired donors, with oxidation of a pair of donors resulting in the reduction of molecular oxygen to two molecules of water"/>
    <property type="evidence" value="ECO:0007669"/>
    <property type="project" value="InterPro"/>
</dbReference>
<dbReference type="RefSeq" id="WP_037444385.1">
    <property type="nucleotide sequence ID" value="NZ_JPEO01000015.1"/>
</dbReference>
<dbReference type="GO" id="GO:0016020">
    <property type="term" value="C:membrane"/>
    <property type="evidence" value="ECO:0007669"/>
    <property type="project" value="UniProtKB-SubCell"/>
</dbReference>
<dbReference type="PRINTS" id="PR00075">
    <property type="entry name" value="FACDDSATRASE"/>
</dbReference>
<feature type="domain" description="Fatty acid desaturase" evidence="14">
    <location>
        <begin position="39"/>
        <end position="264"/>
    </location>
</feature>
<evidence type="ECO:0000313" key="16">
    <source>
        <dbReference type="Proteomes" id="UP000029264"/>
    </source>
</evidence>
<evidence type="ECO:0000256" key="11">
    <source>
        <dbReference type="ARBA" id="ARBA00023160"/>
    </source>
</evidence>
<dbReference type="InterPro" id="IPR005804">
    <property type="entry name" value="FA_desaturase_dom"/>
</dbReference>
<feature type="transmembrane region" description="Helical" evidence="13">
    <location>
        <begin position="39"/>
        <end position="57"/>
    </location>
</feature>
<evidence type="ECO:0000259" key="14">
    <source>
        <dbReference type="Pfam" id="PF00487"/>
    </source>
</evidence>
<proteinExistence type="inferred from homology"/>
<evidence type="ECO:0000256" key="5">
    <source>
        <dbReference type="ARBA" id="ARBA00022832"/>
    </source>
</evidence>
<evidence type="ECO:0000256" key="4">
    <source>
        <dbReference type="ARBA" id="ARBA00022692"/>
    </source>
</evidence>
<evidence type="ECO:0000256" key="10">
    <source>
        <dbReference type="ARBA" id="ARBA00023136"/>
    </source>
</evidence>
<evidence type="ECO:0000256" key="7">
    <source>
        <dbReference type="ARBA" id="ARBA00023002"/>
    </source>
</evidence>
<accession>A0A094JEY3</accession>
<dbReference type="OrthoDB" id="19906at2"/>
<evidence type="ECO:0000256" key="2">
    <source>
        <dbReference type="ARBA" id="ARBA00008749"/>
    </source>
</evidence>
<dbReference type="CDD" id="cd03505">
    <property type="entry name" value="Delta9-FADS-like"/>
    <property type="match status" value="1"/>
</dbReference>
<organism evidence="15 16">
    <name type="scientific">Shewanella mangrovi</name>
    <dbReference type="NCBI Taxonomy" id="1515746"/>
    <lineage>
        <taxon>Bacteria</taxon>
        <taxon>Pseudomonadati</taxon>
        <taxon>Pseudomonadota</taxon>
        <taxon>Gammaproteobacteria</taxon>
        <taxon>Alteromonadales</taxon>
        <taxon>Shewanellaceae</taxon>
        <taxon>Shewanella</taxon>
    </lineage>
</organism>
<evidence type="ECO:0000256" key="12">
    <source>
        <dbReference type="SAM" id="Coils"/>
    </source>
</evidence>
<dbReference type="eggNOG" id="COG1398">
    <property type="taxonomic scope" value="Bacteria"/>
</dbReference>
<name>A0A094JEY3_9GAMM</name>
<evidence type="ECO:0000256" key="6">
    <source>
        <dbReference type="ARBA" id="ARBA00022989"/>
    </source>
</evidence>
<dbReference type="GO" id="GO:0006633">
    <property type="term" value="P:fatty acid biosynthetic process"/>
    <property type="evidence" value="ECO:0007669"/>
    <property type="project" value="UniProtKB-KW"/>
</dbReference>
<evidence type="ECO:0000256" key="8">
    <source>
        <dbReference type="ARBA" id="ARBA00023004"/>
    </source>
</evidence>
<dbReference type="PANTHER" id="PTHR11351:SF31">
    <property type="entry name" value="DESATURASE 1, ISOFORM A-RELATED"/>
    <property type="match status" value="1"/>
</dbReference>
<dbReference type="InterPro" id="IPR015876">
    <property type="entry name" value="Acyl-CoA_DS"/>
</dbReference>
<comment type="similarity">
    <text evidence="2">Belongs to the fatty acid desaturase type 2 family.</text>
</comment>
<feature type="coiled-coil region" evidence="12">
    <location>
        <begin position="298"/>
        <end position="325"/>
    </location>
</feature>
<keyword evidence="16" id="KW-1185">Reference proteome</keyword>
<dbReference type="PANTHER" id="PTHR11351">
    <property type="entry name" value="ACYL-COA DESATURASE"/>
    <property type="match status" value="1"/>
</dbReference>
<keyword evidence="4 13" id="KW-0812">Transmembrane</keyword>
<gene>
    <name evidence="15" type="ORF">HR45_15000</name>
</gene>
<keyword evidence="8" id="KW-0408">Iron</keyword>
<protein>
    <submittedName>
        <fullName evidence="15">Acyl-CoA desaturase</fullName>
    </submittedName>
</protein>
<keyword evidence="9" id="KW-0443">Lipid metabolism</keyword>
<evidence type="ECO:0000256" key="13">
    <source>
        <dbReference type="SAM" id="Phobius"/>
    </source>
</evidence>
<keyword evidence="5" id="KW-0276">Fatty acid metabolism</keyword>
<keyword evidence="6 13" id="KW-1133">Transmembrane helix</keyword>
<dbReference type="Proteomes" id="UP000029264">
    <property type="component" value="Unassembled WGS sequence"/>
</dbReference>
<evidence type="ECO:0000256" key="9">
    <source>
        <dbReference type="ARBA" id="ARBA00023098"/>
    </source>
</evidence>
<feature type="transmembrane region" description="Helical" evidence="13">
    <location>
        <begin position="7"/>
        <end position="27"/>
    </location>
</feature>
<keyword evidence="11" id="KW-0275">Fatty acid biosynthesis</keyword>
<comment type="subcellular location">
    <subcellularLocation>
        <location evidence="1">Membrane</location>
        <topology evidence="1">Multi-pass membrane protein</topology>
    </subcellularLocation>
</comment>
<evidence type="ECO:0000313" key="15">
    <source>
        <dbReference type="EMBL" id="KFZ36604.1"/>
    </source>
</evidence>
<dbReference type="Pfam" id="PF00487">
    <property type="entry name" value="FA_desaturase"/>
    <property type="match status" value="1"/>
</dbReference>
<reference evidence="15 16" key="1">
    <citation type="submission" date="2014-06" db="EMBL/GenBank/DDBJ databases">
        <title>Shewanella sp. YQH10.</title>
        <authorList>
            <person name="Liu Y."/>
            <person name="Zeng R."/>
        </authorList>
    </citation>
    <scope>NUCLEOTIDE SEQUENCE [LARGE SCALE GENOMIC DNA]</scope>
    <source>
        <strain evidence="15 16">YQH10</strain>
    </source>
</reference>
<sequence>MHKPRILWLNVIFFTLTFTGAVIWVPWHGLVNGFDAAEWLTFFVLVFASGMSITGGYHRLWSHKAYKAHPIVRVLYALGGALAFQNSALHWASDHRVHHKHVDDNDKDPYSANKGFWFSHIGWMLREYQPERYSDYQNARDLQNDPIVMWQHRNYLWLALTMNIGLPLLLGWLNGDMLSMLLLAGLMRLVLVHHCTFFINSLAHVWGSQPYTDRNTARDNGFLAILTYGEGYHNFHHIFEHDYRNGIRWWHYDPTKWMIKGFAALRLASDLRQVPEEKIESAKLQMQLKHTQNKVARLPNAEQLLSQLQHEYEQLKQHLTDYYRAKKAALEAKGQQLKEQDLHQQAALLQQNFYQQLRRWRQFTARIA</sequence>
<dbReference type="AlphaFoldDB" id="A0A094JEY3"/>
<dbReference type="STRING" id="1515746.HR45_15000"/>
<evidence type="ECO:0000256" key="1">
    <source>
        <dbReference type="ARBA" id="ARBA00004141"/>
    </source>
</evidence>
<feature type="transmembrane region" description="Helical" evidence="13">
    <location>
        <begin position="155"/>
        <end position="173"/>
    </location>
</feature>
<keyword evidence="3" id="KW-0444">Lipid biosynthesis</keyword>
<dbReference type="EMBL" id="JPEO01000015">
    <property type="protein sequence ID" value="KFZ36604.1"/>
    <property type="molecule type" value="Genomic_DNA"/>
</dbReference>
<keyword evidence="10 13" id="KW-0472">Membrane</keyword>